<keyword evidence="1" id="KW-0175">Coiled coil</keyword>
<feature type="compositionally biased region" description="Basic and acidic residues" evidence="2">
    <location>
        <begin position="823"/>
        <end position="833"/>
    </location>
</feature>
<dbReference type="GeneID" id="4838060"/>
<evidence type="ECO:0000313" key="5">
    <source>
        <dbReference type="Proteomes" id="UP000002258"/>
    </source>
</evidence>
<feature type="domain" description="Fibronectin type-III" evidence="3">
    <location>
        <begin position="43"/>
        <end position="109"/>
    </location>
</feature>
<dbReference type="CDD" id="cd00063">
    <property type="entry name" value="FN3"/>
    <property type="match status" value="1"/>
</dbReference>
<evidence type="ECO:0000259" key="3">
    <source>
        <dbReference type="Pfam" id="PF00041"/>
    </source>
</evidence>
<dbReference type="InterPro" id="IPR013783">
    <property type="entry name" value="Ig-like_fold"/>
</dbReference>
<feature type="coiled-coil region" evidence="1">
    <location>
        <begin position="259"/>
        <end position="332"/>
    </location>
</feature>
<feature type="coiled-coil region" evidence="1">
    <location>
        <begin position="196"/>
        <end position="223"/>
    </location>
</feature>
<protein>
    <recommendedName>
        <fullName evidence="3">Fibronectin type-III domain-containing protein</fullName>
    </recommendedName>
</protein>
<dbReference type="InterPro" id="IPR036116">
    <property type="entry name" value="FN3_sf"/>
</dbReference>
<accession>A3LRY1</accession>
<name>A3LRY1_PICST</name>
<gene>
    <name evidence="4" type="ORF">PICST_82766</name>
</gene>
<dbReference type="RefSeq" id="XP_001383842.2">
    <property type="nucleotide sequence ID" value="XM_001383805.1"/>
</dbReference>
<evidence type="ECO:0000256" key="2">
    <source>
        <dbReference type="SAM" id="MobiDB-lite"/>
    </source>
</evidence>
<dbReference type="SUPFAM" id="SSF49265">
    <property type="entry name" value="Fibronectin type III"/>
    <property type="match status" value="1"/>
</dbReference>
<dbReference type="KEGG" id="pic:PICST_82766"/>
<dbReference type="InParanoid" id="A3LRY1"/>
<dbReference type="Proteomes" id="UP000002258">
    <property type="component" value="Chromosome 3"/>
</dbReference>
<evidence type="ECO:0000256" key="1">
    <source>
        <dbReference type="SAM" id="Coils"/>
    </source>
</evidence>
<dbReference type="AlphaFoldDB" id="A3LRY1"/>
<evidence type="ECO:0000313" key="4">
    <source>
        <dbReference type="EMBL" id="ABN65813.2"/>
    </source>
</evidence>
<dbReference type="STRING" id="322104.A3LRY1"/>
<organism evidence="4 5">
    <name type="scientific">Scheffersomyces stipitis (strain ATCC 58785 / CBS 6054 / NBRC 10063 / NRRL Y-11545)</name>
    <name type="common">Yeast</name>
    <name type="synonym">Pichia stipitis</name>
    <dbReference type="NCBI Taxonomy" id="322104"/>
    <lineage>
        <taxon>Eukaryota</taxon>
        <taxon>Fungi</taxon>
        <taxon>Dikarya</taxon>
        <taxon>Ascomycota</taxon>
        <taxon>Saccharomycotina</taxon>
        <taxon>Pichiomycetes</taxon>
        <taxon>Debaryomycetaceae</taxon>
        <taxon>Scheffersomyces</taxon>
    </lineage>
</organism>
<dbReference type="HOGENOM" id="CLU_010782_0_0_1"/>
<dbReference type="eggNOG" id="ENOG502SA9F">
    <property type="taxonomic scope" value="Eukaryota"/>
</dbReference>
<reference evidence="4 5" key="1">
    <citation type="journal article" date="2007" name="Nat. Biotechnol.">
        <title>Genome sequence of the lignocellulose-bioconverting and xylose-fermenting yeast Pichia stipitis.</title>
        <authorList>
            <person name="Jeffries T.W."/>
            <person name="Grigoriev I.V."/>
            <person name="Grimwood J."/>
            <person name="Laplaza J.M."/>
            <person name="Aerts A."/>
            <person name="Salamov A."/>
            <person name="Schmutz J."/>
            <person name="Lindquist E."/>
            <person name="Dehal P."/>
            <person name="Shapiro H."/>
            <person name="Jin Y.S."/>
            <person name="Passoth V."/>
            <person name="Richardson P.M."/>
        </authorList>
    </citation>
    <scope>NUCLEOTIDE SEQUENCE [LARGE SCALE GENOMIC DNA]</scope>
    <source>
        <strain evidence="5">ATCC 58785 / CBS 6054 / NBRC 10063 / NRRL Y-11545</strain>
    </source>
</reference>
<dbReference type="OrthoDB" id="5572782at2759"/>
<feature type="region of interest" description="Disordered" evidence="2">
    <location>
        <begin position="804"/>
        <end position="833"/>
    </location>
</feature>
<proteinExistence type="predicted"/>
<keyword evidence="5" id="KW-1185">Reference proteome</keyword>
<dbReference type="InterPro" id="IPR003961">
    <property type="entry name" value="FN3_dom"/>
</dbReference>
<dbReference type="Gene3D" id="2.60.40.10">
    <property type="entry name" value="Immunoglobulins"/>
    <property type="match status" value="1"/>
</dbReference>
<dbReference type="OMA" id="IHWDIEI"/>
<dbReference type="Pfam" id="PF00041">
    <property type="entry name" value="fn3"/>
    <property type="match status" value="1"/>
</dbReference>
<dbReference type="EMBL" id="CP000497">
    <property type="protein sequence ID" value="ABN65813.2"/>
    <property type="molecule type" value="Genomic_DNA"/>
</dbReference>
<sequence length="833" mass="93537">MMEILITLVPSICWILYRCFQILKTPVEEIIEDLNIEIPHSPNLCIDAISETSIVIHWDIEIKYDENIYYVLVINGKEAATITSTSCRLNNLSPKQMYQLQIVAINSLTNFRSQSKSVFVHTINKKDSNDITISNTEKLLAEETHKDGDEKRHLVDIDNLSVVDIHKITDPDILNDYLLCFQKELIKVNQEFKSYSANIVKESEELNKEYQFYKQEYDEETDTKLKKDSDVKSLEKSKDKLTFKKSKLANQLNAIKSSMEMFDSKILNLTNKIKKLEERNSLLLNNEDLEKQKIYKEINDINSEIDNIKKDNDNVEESLKTTQAEKKELSAILQHLKPLIDAFNTPPMPPNGTAVTAHVKDNDNITSHNTPSSSVSPSPVPQATSSIFMKDGSINKNIYDILYKIFEIVPSWQDDILKEMNTYQEFENSWKEAFQTEIKRYVTLHQTLQIAKQNLDENYQPVKLSEYQASIEFGGFGNALAKQKFSGKRNFSPSIDDNIDGKNSTQANVNFHNHYGQVYSHEAENQSGDHFHNIDTVSAQLEPTLDQQLYSGVQSPISSTQLLHTNDFDQQMMTSPTLINSLMEQQQTQQSQIINSANTMQGFPYDDSAYQQGITSPIQENTQPLMNYDSNFNSLLYNYNSPVMSHAALGTTPVSSGIIGASTVSSLNAVNSNDITNVDNNQGFLMTPSSSSKLWMDVNDSFIGGNNNNDIAGNSAIGMGHNRSVSNNSQIWRNDNSATTHNFNLGGVGGDFSPFGTSIHFPTNLSNPPGSALSPGATNATNALYNGLGTNAYNFGQPLQSSVQQGGDEFSYDFANNSQTQFPDERKEYSEAI</sequence>